<dbReference type="Proteomes" id="UP000287651">
    <property type="component" value="Unassembled WGS sequence"/>
</dbReference>
<dbReference type="EMBL" id="AMZH03009547">
    <property type="protein sequence ID" value="RRT56617.1"/>
    <property type="molecule type" value="Genomic_DNA"/>
</dbReference>
<accession>A0A426YXZ7</accession>
<proteinExistence type="predicted"/>
<dbReference type="AlphaFoldDB" id="A0A426YXZ7"/>
<feature type="non-terminal residue" evidence="1">
    <location>
        <position position="1"/>
    </location>
</feature>
<name>A0A426YXZ7_ENSVE</name>
<evidence type="ECO:0000313" key="2">
    <source>
        <dbReference type="Proteomes" id="UP000287651"/>
    </source>
</evidence>
<gene>
    <name evidence="1" type="ORF">B296_00031724</name>
</gene>
<sequence>LPRLGASSTHVWVKSERTDRASRAQNITPFTISDKGSYYPINIGVQKDLRTMKLVCIRSTCETTKQACAYTK</sequence>
<evidence type="ECO:0000313" key="1">
    <source>
        <dbReference type="EMBL" id="RRT56617.1"/>
    </source>
</evidence>
<reference evidence="1 2" key="1">
    <citation type="journal article" date="2014" name="Agronomy (Basel)">
        <title>A Draft Genome Sequence for Ensete ventricosum, the Drought-Tolerant Tree Against Hunger.</title>
        <authorList>
            <person name="Harrison J."/>
            <person name="Moore K.A."/>
            <person name="Paszkiewicz K."/>
            <person name="Jones T."/>
            <person name="Grant M."/>
            <person name="Ambacheew D."/>
            <person name="Muzemil S."/>
            <person name="Studholme D.J."/>
        </authorList>
    </citation>
    <scope>NUCLEOTIDE SEQUENCE [LARGE SCALE GENOMIC DNA]</scope>
</reference>
<protein>
    <submittedName>
        <fullName evidence="1">Uncharacterized protein</fullName>
    </submittedName>
</protein>
<comment type="caution">
    <text evidence="1">The sequence shown here is derived from an EMBL/GenBank/DDBJ whole genome shotgun (WGS) entry which is preliminary data.</text>
</comment>
<organism evidence="1 2">
    <name type="scientific">Ensete ventricosum</name>
    <name type="common">Abyssinian banana</name>
    <name type="synonym">Musa ensete</name>
    <dbReference type="NCBI Taxonomy" id="4639"/>
    <lineage>
        <taxon>Eukaryota</taxon>
        <taxon>Viridiplantae</taxon>
        <taxon>Streptophyta</taxon>
        <taxon>Embryophyta</taxon>
        <taxon>Tracheophyta</taxon>
        <taxon>Spermatophyta</taxon>
        <taxon>Magnoliopsida</taxon>
        <taxon>Liliopsida</taxon>
        <taxon>Zingiberales</taxon>
        <taxon>Musaceae</taxon>
        <taxon>Ensete</taxon>
    </lineage>
</organism>